<accession>A0A0B7N6U1</accession>
<feature type="region of interest" description="Disordered" evidence="1">
    <location>
        <begin position="250"/>
        <end position="284"/>
    </location>
</feature>
<dbReference type="Pfam" id="PF12868">
    <property type="entry name" value="DUF3824"/>
    <property type="match status" value="2"/>
</dbReference>
<feature type="region of interest" description="Disordered" evidence="1">
    <location>
        <begin position="120"/>
        <end position="226"/>
    </location>
</feature>
<evidence type="ECO:0000313" key="3">
    <source>
        <dbReference type="EMBL" id="CEP13138.1"/>
    </source>
</evidence>
<feature type="domain" description="DUF3824" evidence="2">
    <location>
        <begin position="287"/>
        <end position="332"/>
    </location>
</feature>
<name>A0A0B7N6U1_9FUNG</name>
<feature type="compositionally biased region" description="Basic and acidic residues" evidence="1">
    <location>
        <begin position="140"/>
        <end position="166"/>
    </location>
</feature>
<feature type="compositionally biased region" description="Basic and acidic residues" evidence="1">
    <location>
        <begin position="250"/>
        <end position="263"/>
    </location>
</feature>
<dbReference type="InterPro" id="IPR024436">
    <property type="entry name" value="DUF3824"/>
</dbReference>
<evidence type="ECO:0000259" key="2">
    <source>
        <dbReference type="Pfam" id="PF12868"/>
    </source>
</evidence>
<feature type="domain" description="DUF3824" evidence="2">
    <location>
        <begin position="225"/>
        <end position="254"/>
    </location>
</feature>
<feature type="region of interest" description="Disordered" evidence="1">
    <location>
        <begin position="1"/>
        <end position="107"/>
    </location>
</feature>
<feature type="compositionally biased region" description="Polar residues" evidence="1">
    <location>
        <begin position="29"/>
        <end position="46"/>
    </location>
</feature>
<feature type="compositionally biased region" description="Polar residues" evidence="1">
    <location>
        <begin position="197"/>
        <end position="211"/>
    </location>
</feature>
<organism evidence="3 4">
    <name type="scientific">Parasitella parasitica</name>
    <dbReference type="NCBI Taxonomy" id="35722"/>
    <lineage>
        <taxon>Eukaryota</taxon>
        <taxon>Fungi</taxon>
        <taxon>Fungi incertae sedis</taxon>
        <taxon>Mucoromycota</taxon>
        <taxon>Mucoromycotina</taxon>
        <taxon>Mucoromycetes</taxon>
        <taxon>Mucorales</taxon>
        <taxon>Mucorineae</taxon>
        <taxon>Mucoraceae</taxon>
        <taxon>Parasitella</taxon>
    </lineage>
</organism>
<feature type="compositionally biased region" description="Basic and acidic residues" evidence="1">
    <location>
        <begin position="54"/>
        <end position="77"/>
    </location>
</feature>
<feature type="compositionally biased region" description="Polar residues" evidence="1">
    <location>
        <begin position="82"/>
        <end position="91"/>
    </location>
</feature>
<dbReference type="AlphaFoldDB" id="A0A0B7N6U1"/>
<feature type="compositionally biased region" description="Basic and acidic residues" evidence="1">
    <location>
        <begin position="328"/>
        <end position="351"/>
    </location>
</feature>
<dbReference type="STRING" id="35722.A0A0B7N6U1"/>
<feature type="compositionally biased region" description="Polar residues" evidence="1">
    <location>
        <begin position="264"/>
        <end position="277"/>
    </location>
</feature>
<feature type="compositionally biased region" description="Basic and acidic residues" evidence="1">
    <location>
        <begin position="212"/>
        <end position="226"/>
    </location>
</feature>
<dbReference type="EMBL" id="LN729333">
    <property type="protein sequence ID" value="CEP13138.1"/>
    <property type="molecule type" value="Genomic_DNA"/>
</dbReference>
<protein>
    <recommendedName>
        <fullName evidence="2">DUF3824 domain-containing protein</fullName>
    </recommendedName>
</protein>
<feature type="compositionally biased region" description="Basic and acidic residues" evidence="1">
    <location>
        <begin position="98"/>
        <end position="107"/>
    </location>
</feature>
<keyword evidence="4" id="KW-1185">Reference proteome</keyword>
<evidence type="ECO:0000313" key="4">
    <source>
        <dbReference type="Proteomes" id="UP000054107"/>
    </source>
</evidence>
<gene>
    <name evidence="3" type="primary">PARPA_07188.1 scaffold 26677</name>
</gene>
<dbReference type="OrthoDB" id="2264036at2759"/>
<proteinExistence type="predicted"/>
<feature type="compositionally biased region" description="Low complexity" evidence="1">
    <location>
        <begin position="313"/>
        <end position="324"/>
    </location>
</feature>
<dbReference type="Proteomes" id="UP000054107">
    <property type="component" value="Unassembled WGS sequence"/>
</dbReference>
<feature type="compositionally biased region" description="Polar residues" evidence="1">
    <location>
        <begin position="1"/>
        <end position="13"/>
    </location>
</feature>
<sequence>MYSNQNITETTTAIPERMPGSMPEEAPGNNHTATNTINVGNSNQTEFAPLNHELTSENIRRDDDIGNTRSERDRINDESFLSKATEQQNNADLFLGNRGDHSIRNSNDHHYKRDAALTAGATGPAGHELNKHHNNQPKPDASHHNGIESTPHKDDISDSKTFEPEIGHSSAGNRHEIRDSTGLTGHVGDQHGRHSGLGTSENSSSFYSASDNVKRSSNDNDHHYKRDVALGGGVAGATGIAGLDVKKHHDKQTGLDNNHKDISSHIQPDSSNIIHSFNDNDHHRTRDAALGASTNGVAGSEMQKHPNENKNTSSSQVRASNNSSPKSSTEKKGAAAHDKPLNTGGDAHHIAEQPPLGLGGLTGKQPVGEVNFHKLT</sequence>
<reference evidence="3 4" key="1">
    <citation type="submission" date="2014-09" db="EMBL/GenBank/DDBJ databases">
        <authorList>
            <person name="Ellenberger Sabrina"/>
        </authorList>
    </citation>
    <scope>NUCLEOTIDE SEQUENCE [LARGE SCALE GENOMIC DNA]</scope>
    <source>
        <strain evidence="3 4">CBS 412.66</strain>
    </source>
</reference>
<feature type="region of interest" description="Disordered" evidence="1">
    <location>
        <begin position="296"/>
        <end position="376"/>
    </location>
</feature>
<evidence type="ECO:0000256" key="1">
    <source>
        <dbReference type="SAM" id="MobiDB-lite"/>
    </source>
</evidence>